<dbReference type="AlphaFoldDB" id="A0A9P4RBG5"/>
<proteinExistence type="predicted"/>
<sequence>MSGWIKLCCMQSRHVVCQVLRVDARKFGTGKGIYINSGEGADWKRRTNFQDAPEGEKGKRRSVSQPLLSSPTIDSWAAPRGNGSNTVQVVGRGAVEGLWHGAELINRRVERNFTRCEAGQTQQGASVGFAVLPWMRRMSRPMGCAVAADVGDSLV</sequence>
<organism evidence="2 3">
    <name type="scientific">Polyplosphaeria fusca</name>
    <dbReference type="NCBI Taxonomy" id="682080"/>
    <lineage>
        <taxon>Eukaryota</taxon>
        <taxon>Fungi</taxon>
        <taxon>Dikarya</taxon>
        <taxon>Ascomycota</taxon>
        <taxon>Pezizomycotina</taxon>
        <taxon>Dothideomycetes</taxon>
        <taxon>Pleosporomycetidae</taxon>
        <taxon>Pleosporales</taxon>
        <taxon>Tetraplosphaeriaceae</taxon>
        <taxon>Polyplosphaeria</taxon>
    </lineage>
</organism>
<name>A0A9P4RBG5_9PLEO</name>
<evidence type="ECO:0000313" key="2">
    <source>
        <dbReference type="EMBL" id="KAF2740423.1"/>
    </source>
</evidence>
<comment type="caution">
    <text evidence="2">The sequence shown here is derived from an EMBL/GenBank/DDBJ whole genome shotgun (WGS) entry which is preliminary data.</text>
</comment>
<feature type="region of interest" description="Disordered" evidence="1">
    <location>
        <begin position="45"/>
        <end position="81"/>
    </location>
</feature>
<protein>
    <submittedName>
        <fullName evidence="2">Uncharacterized protein</fullName>
    </submittedName>
</protein>
<evidence type="ECO:0000313" key="3">
    <source>
        <dbReference type="Proteomes" id="UP000799444"/>
    </source>
</evidence>
<dbReference type="EMBL" id="ML996100">
    <property type="protein sequence ID" value="KAF2740423.1"/>
    <property type="molecule type" value="Genomic_DNA"/>
</dbReference>
<gene>
    <name evidence="2" type="ORF">EJ04DRAFT_210665</name>
</gene>
<dbReference type="Proteomes" id="UP000799444">
    <property type="component" value="Unassembled WGS sequence"/>
</dbReference>
<accession>A0A9P4RBG5</accession>
<evidence type="ECO:0000256" key="1">
    <source>
        <dbReference type="SAM" id="MobiDB-lite"/>
    </source>
</evidence>
<reference evidence="2" key="1">
    <citation type="journal article" date="2020" name="Stud. Mycol.">
        <title>101 Dothideomycetes genomes: a test case for predicting lifestyles and emergence of pathogens.</title>
        <authorList>
            <person name="Haridas S."/>
            <person name="Albert R."/>
            <person name="Binder M."/>
            <person name="Bloem J."/>
            <person name="Labutti K."/>
            <person name="Salamov A."/>
            <person name="Andreopoulos B."/>
            <person name="Baker S."/>
            <person name="Barry K."/>
            <person name="Bills G."/>
            <person name="Bluhm B."/>
            <person name="Cannon C."/>
            <person name="Castanera R."/>
            <person name="Culley D."/>
            <person name="Daum C."/>
            <person name="Ezra D."/>
            <person name="Gonzalez J."/>
            <person name="Henrissat B."/>
            <person name="Kuo A."/>
            <person name="Liang C."/>
            <person name="Lipzen A."/>
            <person name="Lutzoni F."/>
            <person name="Magnuson J."/>
            <person name="Mondo S."/>
            <person name="Nolan M."/>
            <person name="Ohm R."/>
            <person name="Pangilinan J."/>
            <person name="Park H.-J."/>
            <person name="Ramirez L."/>
            <person name="Alfaro M."/>
            <person name="Sun H."/>
            <person name="Tritt A."/>
            <person name="Yoshinaga Y."/>
            <person name="Zwiers L.-H."/>
            <person name="Turgeon B."/>
            <person name="Goodwin S."/>
            <person name="Spatafora J."/>
            <person name="Crous P."/>
            <person name="Grigoriev I."/>
        </authorList>
    </citation>
    <scope>NUCLEOTIDE SEQUENCE</scope>
    <source>
        <strain evidence="2">CBS 125425</strain>
    </source>
</reference>
<feature type="compositionally biased region" description="Polar residues" evidence="1">
    <location>
        <begin position="63"/>
        <end position="73"/>
    </location>
</feature>
<keyword evidence="3" id="KW-1185">Reference proteome</keyword>